<evidence type="ECO:0000313" key="1">
    <source>
        <dbReference type="EMBL" id="EKN66455.1"/>
    </source>
</evidence>
<reference evidence="1 2" key="1">
    <citation type="journal article" date="2012" name="Front. Microbiol.">
        <title>Redundancy and modularity in membrane-associated dissimilatory nitrate reduction in Bacillus.</title>
        <authorList>
            <person name="Heylen K."/>
            <person name="Keltjens J."/>
        </authorList>
    </citation>
    <scope>NUCLEOTIDE SEQUENCE [LARGE SCALE GENOMIC DNA]</scope>
    <source>
        <strain evidence="2">LMG 21833T</strain>
    </source>
</reference>
<dbReference type="EMBL" id="AJLS01000115">
    <property type="protein sequence ID" value="EKN66455.1"/>
    <property type="molecule type" value="Genomic_DNA"/>
</dbReference>
<dbReference type="STRING" id="1117379.BABA_15137"/>
<gene>
    <name evidence="1" type="ORF">BABA_15137</name>
</gene>
<dbReference type="OrthoDB" id="2986549at2"/>
<keyword evidence="2" id="KW-1185">Reference proteome</keyword>
<dbReference type="AlphaFoldDB" id="K6C5P8"/>
<protein>
    <submittedName>
        <fullName evidence="1">Uncharacterized protein</fullName>
    </submittedName>
</protein>
<dbReference type="RefSeq" id="WP_007086023.1">
    <property type="nucleotide sequence ID" value="NZ_AJLS01000115.1"/>
</dbReference>
<name>K6C5P8_9BACI</name>
<proteinExistence type="predicted"/>
<dbReference type="Proteomes" id="UP000006316">
    <property type="component" value="Unassembled WGS sequence"/>
</dbReference>
<dbReference type="PATRIC" id="fig|1117379.3.peg.3126"/>
<evidence type="ECO:0000313" key="2">
    <source>
        <dbReference type="Proteomes" id="UP000006316"/>
    </source>
</evidence>
<comment type="caution">
    <text evidence="1">The sequence shown here is derived from an EMBL/GenBank/DDBJ whole genome shotgun (WGS) entry which is preliminary data.</text>
</comment>
<dbReference type="eggNOG" id="ENOG502ZXHQ">
    <property type="taxonomic scope" value="Bacteria"/>
</dbReference>
<sequence>MHWLIKDNIINKLFINDENIINPWGFETADSSAFFSLEEGIGWRYNIVKREINYDNKKFAANIENQMKEGKWKLKIDDKIMDNHSIVRFVEAECLEDTIFMDFVMRFRFKKEFIDYAIIAEKKIKHNNSNIYYQYPVNNVFLKGSKFNVNVDILESKVPSAMKPVMYVRDNNGEWVVHVRMLPLRTDKEVIKICTKWAATRPLPQLISKNLLKFSRLRNFLWYRGEFSPINNNILLKLFNPSAFPMVKVKKGTKLMWKVRVEIK</sequence>
<accession>K6C5P8</accession>
<organism evidence="1 2">
    <name type="scientific">Neobacillus bataviensis LMG 21833</name>
    <dbReference type="NCBI Taxonomy" id="1117379"/>
    <lineage>
        <taxon>Bacteria</taxon>
        <taxon>Bacillati</taxon>
        <taxon>Bacillota</taxon>
        <taxon>Bacilli</taxon>
        <taxon>Bacillales</taxon>
        <taxon>Bacillaceae</taxon>
        <taxon>Neobacillus</taxon>
    </lineage>
</organism>